<dbReference type="InterPro" id="IPR003346">
    <property type="entry name" value="Transposase_20"/>
</dbReference>
<evidence type="ECO:0000259" key="2">
    <source>
        <dbReference type="Pfam" id="PF01548"/>
    </source>
</evidence>
<feature type="region of interest" description="Disordered" evidence="1">
    <location>
        <begin position="426"/>
        <end position="486"/>
    </location>
</feature>
<feature type="compositionally biased region" description="Polar residues" evidence="1">
    <location>
        <begin position="467"/>
        <end position="486"/>
    </location>
</feature>
<dbReference type="Pfam" id="PF01548">
    <property type="entry name" value="DEDD_Tnp_IS110"/>
    <property type="match status" value="1"/>
</dbReference>
<evidence type="ECO:0000256" key="1">
    <source>
        <dbReference type="SAM" id="MobiDB-lite"/>
    </source>
</evidence>
<feature type="domain" description="Transposase IS110-like N-terminal" evidence="2">
    <location>
        <begin position="4"/>
        <end position="161"/>
    </location>
</feature>
<reference evidence="4 5" key="1">
    <citation type="submission" date="2019-09" db="EMBL/GenBank/DDBJ databases">
        <title>Complete genome sequence of Mycobacterium avium subsp. hominissuis strain JP-H-1.</title>
        <authorList>
            <person name="Kinoshita Y."/>
            <person name="Niwa H."/>
            <person name="Uchida-Fujii E."/>
            <person name="Nukada T."/>
        </authorList>
    </citation>
    <scope>NUCLEOTIDE SEQUENCE [LARGE SCALE GENOMIC DNA]</scope>
    <source>
        <strain evidence="4 5">JP-H-1</strain>
    </source>
</reference>
<dbReference type="GO" id="GO:0006313">
    <property type="term" value="P:DNA transposition"/>
    <property type="evidence" value="ECO:0007669"/>
    <property type="project" value="InterPro"/>
</dbReference>
<evidence type="ECO:0000259" key="3">
    <source>
        <dbReference type="Pfam" id="PF02371"/>
    </source>
</evidence>
<evidence type="ECO:0000313" key="5">
    <source>
        <dbReference type="Proteomes" id="UP000327362"/>
    </source>
</evidence>
<accession>A0AAI8X116</accession>
<dbReference type="Pfam" id="PF02371">
    <property type="entry name" value="Transposase_20"/>
    <property type="match status" value="1"/>
</dbReference>
<proteinExistence type="predicted"/>
<dbReference type="GO" id="GO:0004803">
    <property type="term" value="F:transposase activity"/>
    <property type="evidence" value="ECO:0007669"/>
    <property type="project" value="InterPro"/>
</dbReference>
<dbReference type="AlphaFoldDB" id="A0AAI8X116"/>
<dbReference type="InterPro" id="IPR047650">
    <property type="entry name" value="Transpos_IS110"/>
</dbReference>
<protein>
    <submittedName>
        <fullName evidence="4">Mini-circle putative transposase for IS117</fullName>
    </submittedName>
</protein>
<dbReference type="PANTHER" id="PTHR33055">
    <property type="entry name" value="TRANSPOSASE FOR INSERTION SEQUENCE ELEMENT IS1111A"/>
    <property type="match status" value="1"/>
</dbReference>
<evidence type="ECO:0000313" key="4">
    <source>
        <dbReference type="EMBL" id="BBN46276.1"/>
    </source>
</evidence>
<dbReference type="InterPro" id="IPR002525">
    <property type="entry name" value="Transp_IS110-like_N"/>
</dbReference>
<dbReference type="Proteomes" id="UP000327362">
    <property type="component" value="Chromosome"/>
</dbReference>
<dbReference type="EMBL" id="AP020326">
    <property type="protein sequence ID" value="BBN46276.1"/>
    <property type="molecule type" value="Genomic_DNA"/>
</dbReference>
<organism evidence="4 5">
    <name type="scientific">Mycobacterium avium subsp. hominissuis</name>
    <dbReference type="NCBI Taxonomy" id="439334"/>
    <lineage>
        <taxon>Bacteria</taxon>
        <taxon>Bacillati</taxon>
        <taxon>Actinomycetota</taxon>
        <taxon>Actinomycetes</taxon>
        <taxon>Mycobacteriales</taxon>
        <taxon>Mycobacteriaceae</taxon>
        <taxon>Mycobacterium</taxon>
        <taxon>Mycobacterium avium complex (MAC)</taxon>
    </lineage>
</organism>
<gene>
    <name evidence="4" type="ORF">JPH1_07510</name>
</gene>
<name>A0AAI8X116_MYCAV</name>
<feature type="domain" description="Transposase IS116/IS110/IS902 C-terminal" evidence="3">
    <location>
        <begin position="275"/>
        <end position="355"/>
    </location>
</feature>
<sequence length="486" mass="52592">MVTCGIDWAQDHHDVALVDADGRLVARRRIPESVAGFAELTAMLADADDDPEDPIPVAIETPRGLLVAVLRASGRPIYPINPMSVARYRERTSMSGKKSDHGDAVTLANILRTDIDQHRRLPADTELAQSITVLARAHQDATWRRNRAGNELRSLLREYFPGFLHAFADRPGGITAPEARAVLAIAATPAKAARLSKPQITAALRRAGRQRGLTTLAATIHQQLRLPQLRHPAPVEDAFGIQAVALLATLDAECANVDRLGEATAATFAQHADHRIITSFVGVGDLTGARLLAEIGDDRTRFADARALKAFAGSAPVTKASGRSIRITHRHVKNNRLAAVGFVWAFIAAGCEGPTRAHYLTRRDHGDRHPAALRHLYKPHARPALPLPANQPNLRPNQGIPTTPDAPHTSRRLTVNKIGGLPVAHQANTAAQQPEEPTPRRGGPITGKTASQVVPSMANRWSHAHGKTSSEVVPFTWQPTQVRGSR</sequence>
<dbReference type="GO" id="GO:0003677">
    <property type="term" value="F:DNA binding"/>
    <property type="evidence" value="ECO:0007669"/>
    <property type="project" value="InterPro"/>
</dbReference>
<dbReference type="PANTHER" id="PTHR33055:SF3">
    <property type="entry name" value="PUTATIVE TRANSPOSASE FOR IS117-RELATED"/>
    <property type="match status" value="1"/>
</dbReference>
<dbReference type="NCBIfam" id="NF033542">
    <property type="entry name" value="transpos_IS110"/>
    <property type="match status" value="1"/>
</dbReference>